<accession>A0AAW0DGM7</accession>
<dbReference type="EMBL" id="JAWWNJ010000008">
    <property type="protein sequence ID" value="KAK7050698.1"/>
    <property type="molecule type" value="Genomic_DNA"/>
</dbReference>
<dbReference type="Proteomes" id="UP001362999">
    <property type="component" value="Unassembled WGS sequence"/>
</dbReference>
<proteinExistence type="predicted"/>
<gene>
    <name evidence="1" type="ORF">R3P38DRAFT_3174177</name>
</gene>
<sequence length="313" mass="35281">MSLQNIQPAFPPEIEREIFETCALMRPVSVPNLMLVAWRVKEWVEPLLYHTIAVEYTAALEPYPIFTWETLLYALRTKPTTFFANAVRNLSVLGRPSSIETHQIADQASQFVSVCTGVENLDLYCIPFPDHIAVLGNLRPIRLAMESAYISPNAGIPATHPFFSRVTHLQLGSYTAAREMHDELDLGAQLASLPCVTHISGEDLSDAEISRILAVCAGLQVFVNIVMVDSDDDMDSICDDRRYVKLRCSLPLFDWQLGVYAGKDYWRRAEEIIASRAEGELDPDTFRVYDDELQQNPPSVRHTVSSDSEDEEE</sequence>
<organism evidence="1 2">
    <name type="scientific">Favolaschia claudopus</name>
    <dbReference type="NCBI Taxonomy" id="2862362"/>
    <lineage>
        <taxon>Eukaryota</taxon>
        <taxon>Fungi</taxon>
        <taxon>Dikarya</taxon>
        <taxon>Basidiomycota</taxon>
        <taxon>Agaricomycotina</taxon>
        <taxon>Agaricomycetes</taxon>
        <taxon>Agaricomycetidae</taxon>
        <taxon>Agaricales</taxon>
        <taxon>Marasmiineae</taxon>
        <taxon>Mycenaceae</taxon>
        <taxon>Favolaschia</taxon>
    </lineage>
</organism>
<reference evidence="1 2" key="1">
    <citation type="journal article" date="2024" name="J Genomics">
        <title>Draft genome sequencing and assembly of Favolaschia claudopus CIRM-BRFM 2984 isolated from oak limbs.</title>
        <authorList>
            <person name="Navarro D."/>
            <person name="Drula E."/>
            <person name="Chaduli D."/>
            <person name="Cazenave R."/>
            <person name="Ahrendt S."/>
            <person name="Wang J."/>
            <person name="Lipzen A."/>
            <person name="Daum C."/>
            <person name="Barry K."/>
            <person name="Grigoriev I.V."/>
            <person name="Favel A."/>
            <person name="Rosso M.N."/>
            <person name="Martin F."/>
        </authorList>
    </citation>
    <scope>NUCLEOTIDE SEQUENCE [LARGE SCALE GENOMIC DNA]</scope>
    <source>
        <strain evidence="1 2">CIRM-BRFM 2984</strain>
    </source>
</reference>
<comment type="caution">
    <text evidence="1">The sequence shown here is derived from an EMBL/GenBank/DDBJ whole genome shotgun (WGS) entry which is preliminary data.</text>
</comment>
<dbReference type="AlphaFoldDB" id="A0AAW0DGM7"/>
<keyword evidence="2" id="KW-1185">Reference proteome</keyword>
<name>A0AAW0DGM7_9AGAR</name>
<protein>
    <submittedName>
        <fullName evidence="1">Uncharacterized protein</fullName>
    </submittedName>
</protein>
<evidence type="ECO:0000313" key="2">
    <source>
        <dbReference type="Proteomes" id="UP001362999"/>
    </source>
</evidence>
<evidence type="ECO:0000313" key="1">
    <source>
        <dbReference type="EMBL" id="KAK7050698.1"/>
    </source>
</evidence>